<sequence length="207" mass="22298">MHLSFFFFALSLVFCSAKSIKGEDLLLKTLPDSKNSPACNMTPVSPKAIKDGDEYYTVEFFDERKPSKTPSKRLSTDIEEPAHHHTTKRNGGESSPYGGSENRRPNVQIFPIQQSSGCCPSDVNNSGLGGRLRSKNAPKLQPQSIPPFNALGQPSMTYPPKPNQPEAPTQTTSPKPHTPVTPTPQAPPSAPSTPQVPPSAPSTPQAP</sequence>
<accession>A0A098VSQ0</accession>
<protein>
    <submittedName>
        <fullName evidence="3">Uncharacterized protein</fullName>
    </submittedName>
</protein>
<gene>
    <name evidence="3" type="ORF">DI09_208p10</name>
</gene>
<evidence type="ECO:0000313" key="3">
    <source>
        <dbReference type="EMBL" id="KGG52118.1"/>
    </source>
</evidence>
<name>A0A098VSQ0_9MICR</name>
<feature type="compositionally biased region" description="Polar residues" evidence="1">
    <location>
        <begin position="111"/>
        <end position="126"/>
    </location>
</feature>
<evidence type="ECO:0000256" key="2">
    <source>
        <dbReference type="SAM" id="SignalP"/>
    </source>
</evidence>
<keyword evidence="2" id="KW-0732">Signal</keyword>
<dbReference type="GeneID" id="25258992"/>
<dbReference type="AlphaFoldDB" id="A0A098VSQ0"/>
<keyword evidence="4" id="KW-1185">Reference proteome</keyword>
<comment type="caution">
    <text evidence="3">The sequence shown here is derived from an EMBL/GenBank/DDBJ whole genome shotgun (WGS) entry which is preliminary data.</text>
</comment>
<dbReference type="RefSeq" id="XP_013238554.1">
    <property type="nucleotide sequence ID" value="XM_013383100.1"/>
</dbReference>
<proteinExistence type="predicted"/>
<dbReference type="EMBL" id="JMKJ01000120">
    <property type="protein sequence ID" value="KGG52118.1"/>
    <property type="molecule type" value="Genomic_DNA"/>
</dbReference>
<dbReference type="HOGENOM" id="CLU_1326673_0_0_1"/>
<feature type="signal peptide" evidence="2">
    <location>
        <begin position="1"/>
        <end position="17"/>
    </location>
</feature>
<dbReference type="VEuPathDB" id="MicrosporidiaDB:DI09_208p10"/>
<feature type="compositionally biased region" description="Polar residues" evidence="1">
    <location>
        <begin position="166"/>
        <end position="175"/>
    </location>
</feature>
<organism evidence="3 4">
    <name type="scientific">Mitosporidium daphniae</name>
    <dbReference type="NCBI Taxonomy" id="1485682"/>
    <lineage>
        <taxon>Eukaryota</taxon>
        <taxon>Fungi</taxon>
        <taxon>Fungi incertae sedis</taxon>
        <taxon>Microsporidia</taxon>
        <taxon>Mitosporidium</taxon>
    </lineage>
</organism>
<evidence type="ECO:0000313" key="4">
    <source>
        <dbReference type="Proteomes" id="UP000029725"/>
    </source>
</evidence>
<feature type="region of interest" description="Disordered" evidence="1">
    <location>
        <begin position="61"/>
        <end position="207"/>
    </location>
</feature>
<dbReference type="Proteomes" id="UP000029725">
    <property type="component" value="Unassembled WGS sequence"/>
</dbReference>
<feature type="compositionally biased region" description="Pro residues" evidence="1">
    <location>
        <begin position="176"/>
        <end position="207"/>
    </location>
</feature>
<feature type="compositionally biased region" description="Basic and acidic residues" evidence="1">
    <location>
        <begin position="74"/>
        <end position="83"/>
    </location>
</feature>
<evidence type="ECO:0000256" key="1">
    <source>
        <dbReference type="SAM" id="MobiDB-lite"/>
    </source>
</evidence>
<feature type="chain" id="PRO_5001942006" evidence="2">
    <location>
        <begin position="18"/>
        <end position="207"/>
    </location>
</feature>
<feature type="non-terminal residue" evidence="3">
    <location>
        <position position="207"/>
    </location>
</feature>
<reference evidence="3 4" key="1">
    <citation type="submission" date="2014-04" db="EMBL/GenBank/DDBJ databases">
        <title>A new species of microsporidia sheds light on the evolution of extreme parasitism.</title>
        <authorList>
            <person name="Haag K.L."/>
            <person name="James T.Y."/>
            <person name="Larsson R."/>
            <person name="Schaer T.M."/>
            <person name="Refardt D."/>
            <person name="Pombert J.-F."/>
            <person name="Ebert D."/>
        </authorList>
    </citation>
    <scope>NUCLEOTIDE SEQUENCE [LARGE SCALE GENOMIC DNA]</scope>
    <source>
        <strain evidence="3 4">UGP3</strain>
        <tissue evidence="3">Spores</tissue>
    </source>
</reference>